<proteinExistence type="predicted"/>
<evidence type="ECO:0000313" key="2">
    <source>
        <dbReference type="EMBL" id="DAD95369.1"/>
    </source>
</evidence>
<reference evidence="2" key="1">
    <citation type="journal article" date="2021" name="Proc. Natl. Acad. Sci. U.S.A.">
        <title>A Catalog of Tens of Thousands of Viruses from Human Metagenomes Reveals Hidden Associations with Chronic Diseases.</title>
        <authorList>
            <person name="Tisza M.J."/>
            <person name="Buck C.B."/>
        </authorList>
    </citation>
    <scope>NUCLEOTIDE SEQUENCE</scope>
    <source>
        <strain evidence="2">CtsNK10</strain>
    </source>
</reference>
<keyword evidence="1" id="KW-1133">Transmembrane helix</keyword>
<keyword evidence="1" id="KW-0472">Membrane</keyword>
<name>A0A8S5NL02_9CAUD</name>
<feature type="transmembrane region" description="Helical" evidence="1">
    <location>
        <begin position="60"/>
        <end position="81"/>
    </location>
</feature>
<sequence>MRMLIHSGIPSLPRLLKILQCFRIYVRDTKILVLEEELKTIEPIVDIIPIVRVLVAQLTVALFVLFVQFSHLLTLILIDLLRKFAEFVWRNLLVVRNGGTIFVLAQKTGQQFCTLLQSVESDLCLHTVLADIEKFLNSKEVSTLDNFFDLGDLALLLVLADFFCRLVCDVGHKVALHQLLYYVVC</sequence>
<dbReference type="EMBL" id="BK015191">
    <property type="protein sequence ID" value="DAD95369.1"/>
    <property type="molecule type" value="Genomic_DNA"/>
</dbReference>
<keyword evidence="1" id="KW-0812">Transmembrane</keyword>
<organism evidence="2">
    <name type="scientific">Podoviridae sp. ctsNK10</name>
    <dbReference type="NCBI Taxonomy" id="2826582"/>
    <lineage>
        <taxon>Viruses</taxon>
        <taxon>Duplodnaviria</taxon>
        <taxon>Heunggongvirae</taxon>
        <taxon>Uroviricota</taxon>
        <taxon>Caudoviricetes</taxon>
    </lineage>
</organism>
<accession>A0A8S5NL02</accession>
<protein>
    <submittedName>
        <fullName evidence="2">Uncharacterized protein</fullName>
    </submittedName>
</protein>
<evidence type="ECO:0000256" key="1">
    <source>
        <dbReference type="SAM" id="Phobius"/>
    </source>
</evidence>